<comment type="subunit">
    <text evidence="9">Forms a complex with SecD. Part of the essential Sec protein translocation apparatus which comprises SecA, SecYEG and auxiliary proteins SecDF. Other proteins may also be involved.</text>
</comment>
<comment type="caution">
    <text evidence="9">Lacks conserved residue(s) required for the propagation of feature annotation.</text>
</comment>
<dbReference type="InterPro" id="IPR048634">
    <property type="entry name" value="SecD_SecF_C"/>
</dbReference>
<feature type="domain" description="Protein export membrane protein SecD/SecF C-terminal" evidence="10">
    <location>
        <begin position="115"/>
        <end position="288"/>
    </location>
</feature>
<gene>
    <name evidence="9 11" type="primary">secF</name>
    <name evidence="11" type="ORF">IAC74_05160</name>
</gene>
<dbReference type="InterPro" id="IPR055344">
    <property type="entry name" value="SecD_SecF_C_bact"/>
</dbReference>
<proteinExistence type="inferred from homology"/>
<dbReference type="NCBIfam" id="TIGR00966">
    <property type="entry name" value="transloc_SecF"/>
    <property type="match status" value="1"/>
</dbReference>
<evidence type="ECO:0000313" key="12">
    <source>
        <dbReference type="Proteomes" id="UP000886743"/>
    </source>
</evidence>
<dbReference type="Gene3D" id="1.20.1640.10">
    <property type="entry name" value="Multidrug efflux transporter AcrB transmembrane domain"/>
    <property type="match status" value="1"/>
</dbReference>
<dbReference type="AlphaFoldDB" id="A0A9D1NHW3"/>
<sequence>MFSVTKNKVWLLLLPIVLILAGVVGLIVNGGFKEDIDFAGGTSMQINIGKTLSGAERDELGQTYAEAAGIEITPIVQTTGQNFDQVVVKSTVLTEEQQTAAFTAVKDKYGLADEAMMSVSSQDASYGNEMKFNTLLFSLIAAVLMLIYISIRFEWKRGVMAVAALAINVLVMLSVYALFGIPLSTTFIAAILTVLGYSINDTIVIFDRIRENMKYSKKETATEITEKSIWQTMTRTINTSLTTLITIVVLYFMGATALKDFALPIIIGVVCGSYTSIFVASPWWAAWVDATKKEQPGKKKAAKAKA</sequence>
<evidence type="ECO:0000256" key="1">
    <source>
        <dbReference type="ARBA" id="ARBA00004651"/>
    </source>
</evidence>
<feature type="transmembrane region" description="Helical" evidence="9">
    <location>
        <begin position="158"/>
        <end position="181"/>
    </location>
</feature>
<evidence type="ECO:0000256" key="4">
    <source>
        <dbReference type="ARBA" id="ARBA00022692"/>
    </source>
</evidence>
<name>A0A9D1NHW3_9FIRM</name>
<dbReference type="Pfam" id="PF02355">
    <property type="entry name" value="SecD_SecF_C"/>
    <property type="match status" value="1"/>
</dbReference>
<comment type="function">
    <text evidence="9">Part of the Sec protein translocase complex. Interacts with the SecYEG preprotein conducting channel. SecDF uses the proton motive force (PMF) to complete protein translocation after the ATP-dependent function of SecA.</text>
</comment>
<dbReference type="InterPro" id="IPR022813">
    <property type="entry name" value="SecD/SecF_arch_bac"/>
</dbReference>
<comment type="similarity">
    <text evidence="9">Belongs to the SecD/SecF family. SecF subfamily.</text>
</comment>
<evidence type="ECO:0000256" key="8">
    <source>
        <dbReference type="ARBA" id="ARBA00023136"/>
    </source>
</evidence>
<evidence type="ECO:0000256" key="5">
    <source>
        <dbReference type="ARBA" id="ARBA00022927"/>
    </source>
</evidence>
<organism evidence="11 12">
    <name type="scientific">Candidatus Aphodoplasma excrementigallinarum</name>
    <dbReference type="NCBI Taxonomy" id="2840673"/>
    <lineage>
        <taxon>Bacteria</taxon>
        <taxon>Bacillati</taxon>
        <taxon>Bacillota</taxon>
        <taxon>Clostridia</taxon>
        <taxon>Eubacteriales</taxon>
        <taxon>Candidatus Aphodoplasma</taxon>
    </lineage>
</organism>
<keyword evidence="7 9" id="KW-0811">Translocation</keyword>
<evidence type="ECO:0000259" key="10">
    <source>
        <dbReference type="Pfam" id="PF02355"/>
    </source>
</evidence>
<evidence type="ECO:0000256" key="9">
    <source>
        <dbReference type="HAMAP-Rule" id="MF_01464"/>
    </source>
</evidence>
<dbReference type="InterPro" id="IPR022645">
    <property type="entry name" value="SecD/SecF_bac"/>
</dbReference>
<feature type="transmembrane region" description="Helical" evidence="9">
    <location>
        <begin position="237"/>
        <end position="255"/>
    </location>
</feature>
<reference evidence="11" key="2">
    <citation type="journal article" date="2021" name="PeerJ">
        <title>Extensive microbial diversity within the chicken gut microbiome revealed by metagenomics and culture.</title>
        <authorList>
            <person name="Gilroy R."/>
            <person name="Ravi A."/>
            <person name="Getino M."/>
            <person name="Pursley I."/>
            <person name="Horton D.L."/>
            <person name="Alikhan N.F."/>
            <person name="Baker D."/>
            <person name="Gharbi K."/>
            <person name="Hall N."/>
            <person name="Watson M."/>
            <person name="Adriaenssens E.M."/>
            <person name="Foster-Nyarko E."/>
            <person name="Jarju S."/>
            <person name="Secka A."/>
            <person name="Antonio M."/>
            <person name="Oren A."/>
            <person name="Chaudhuri R.R."/>
            <person name="La Ragione R."/>
            <person name="Hildebrand F."/>
            <person name="Pallen M.J."/>
        </authorList>
    </citation>
    <scope>NUCLEOTIDE SEQUENCE</scope>
    <source>
        <strain evidence="11">4920</strain>
    </source>
</reference>
<dbReference type="PANTHER" id="PTHR30081:SF8">
    <property type="entry name" value="PROTEIN TRANSLOCASE SUBUNIT SECF"/>
    <property type="match status" value="1"/>
</dbReference>
<dbReference type="InterPro" id="IPR005665">
    <property type="entry name" value="SecF_bac"/>
</dbReference>
<feature type="transmembrane region" description="Helical" evidence="9">
    <location>
        <begin position="132"/>
        <end position="151"/>
    </location>
</feature>
<feature type="transmembrane region" description="Helical" evidence="9">
    <location>
        <begin position="261"/>
        <end position="285"/>
    </location>
</feature>
<reference evidence="11" key="1">
    <citation type="submission" date="2020-10" db="EMBL/GenBank/DDBJ databases">
        <authorList>
            <person name="Gilroy R."/>
        </authorList>
    </citation>
    <scope>NUCLEOTIDE SEQUENCE</scope>
    <source>
        <strain evidence="11">4920</strain>
    </source>
</reference>
<comment type="caution">
    <text evidence="11">The sequence shown here is derived from an EMBL/GenBank/DDBJ whole genome shotgun (WGS) entry which is preliminary data.</text>
</comment>
<dbReference type="SUPFAM" id="SSF82866">
    <property type="entry name" value="Multidrug efflux transporter AcrB transmembrane domain"/>
    <property type="match status" value="1"/>
</dbReference>
<evidence type="ECO:0000313" key="11">
    <source>
        <dbReference type="EMBL" id="HIV02944.1"/>
    </source>
</evidence>
<accession>A0A9D1NHW3</accession>
<evidence type="ECO:0000256" key="3">
    <source>
        <dbReference type="ARBA" id="ARBA00022475"/>
    </source>
</evidence>
<evidence type="ECO:0000256" key="6">
    <source>
        <dbReference type="ARBA" id="ARBA00022989"/>
    </source>
</evidence>
<dbReference type="GO" id="GO:0015450">
    <property type="term" value="F:protein-transporting ATPase activity"/>
    <property type="evidence" value="ECO:0007669"/>
    <property type="project" value="InterPro"/>
</dbReference>
<dbReference type="PANTHER" id="PTHR30081">
    <property type="entry name" value="PROTEIN-EXPORT MEMBRANE PROTEIN SEC"/>
    <property type="match status" value="1"/>
</dbReference>
<protein>
    <recommendedName>
        <fullName evidence="9">Protein-export membrane protein SecF</fullName>
    </recommendedName>
</protein>
<dbReference type="PRINTS" id="PR01755">
    <property type="entry name" value="SECFTRNLCASE"/>
</dbReference>
<dbReference type="GO" id="GO:0006605">
    <property type="term" value="P:protein targeting"/>
    <property type="evidence" value="ECO:0007669"/>
    <property type="project" value="UniProtKB-UniRule"/>
</dbReference>
<dbReference type="Proteomes" id="UP000886743">
    <property type="component" value="Unassembled WGS sequence"/>
</dbReference>
<keyword evidence="3 9" id="KW-1003">Cell membrane</keyword>
<dbReference type="GO" id="GO:0043952">
    <property type="term" value="P:protein transport by the Sec complex"/>
    <property type="evidence" value="ECO:0007669"/>
    <property type="project" value="UniProtKB-UniRule"/>
</dbReference>
<keyword evidence="2 9" id="KW-0813">Transport</keyword>
<dbReference type="GO" id="GO:0065002">
    <property type="term" value="P:intracellular protein transmembrane transport"/>
    <property type="evidence" value="ECO:0007669"/>
    <property type="project" value="UniProtKB-UniRule"/>
</dbReference>
<keyword evidence="4 9" id="KW-0812">Transmembrane</keyword>
<dbReference type="EMBL" id="DVOF01000146">
    <property type="protein sequence ID" value="HIV02944.1"/>
    <property type="molecule type" value="Genomic_DNA"/>
</dbReference>
<feature type="transmembrane region" description="Helical" evidence="9">
    <location>
        <begin position="187"/>
        <end position="206"/>
    </location>
</feature>
<keyword evidence="5 9" id="KW-0653">Protein transport</keyword>
<keyword evidence="6 9" id="KW-1133">Transmembrane helix</keyword>
<evidence type="ECO:0000256" key="2">
    <source>
        <dbReference type="ARBA" id="ARBA00022448"/>
    </source>
</evidence>
<dbReference type="HAMAP" id="MF_01464_B">
    <property type="entry name" value="SecF_B"/>
    <property type="match status" value="1"/>
</dbReference>
<comment type="subcellular location">
    <subcellularLocation>
        <location evidence="1 9">Cell membrane</location>
        <topology evidence="1 9">Multi-pass membrane protein</topology>
    </subcellularLocation>
</comment>
<dbReference type="GO" id="GO:0005886">
    <property type="term" value="C:plasma membrane"/>
    <property type="evidence" value="ECO:0007669"/>
    <property type="project" value="UniProtKB-SubCell"/>
</dbReference>
<dbReference type="NCBIfam" id="TIGR00916">
    <property type="entry name" value="2A0604s01"/>
    <property type="match status" value="1"/>
</dbReference>
<evidence type="ECO:0000256" key="7">
    <source>
        <dbReference type="ARBA" id="ARBA00023010"/>
    </source>
</evidence>
<keyword evidence="8 9" id="KW-0472">Membrane</keyword>